<dbReference type="InterPro" id="IPR000297">
    <property type="entry name" value="PPIase_PpiC"/>
</dbReference>
<feature type="domain" description="PpiC" evidence="12">
    <location>
        <begin position="270"/>
        <end position="356"/>
    </location>
</feature>
<comment type="caution">
    <text evidence="13">The sequence shown here is derived from an EMBL/GenBank/DDBJ whole genome shotgun (WGS) entry which is preliminary data.</text>
</comment>
<dbReference type="PANTHER" id="PTHR47529">
    <property type="entry name" value="PEPTIDYL-PROLYL CIS-TRANS ISOMERASE D"/>
    <property type="match status" value="1"/>
</dbReference>
<evidence type="ECO:0000259" key="12">
    <source>
        <dbReference type="PROSITE" id="PS50198"/>
    </source>
</evidence>
<keyword evidence="7" id="KW-0143">Chaperone</keyword>
<dbReference type="NCBIfam" id="NF008054">
    <property type="entry name" value="PRK10788.1"/>
    <property type="match status" value="1"/>
</dbReference>
<evidence type="ECO:0000256" key="5">
    <source>
        <dbReference type="ARBA" id="ARBA00022989"/>
    </source>
</evidence>
<dbReference type="PROSITE" id="PS01096">
    <property type="entry name" value="PPIC_PPIASE_1"/>
    <property type="match status" value="1"/>
</dbReference>
<evidence type="ECO:0000256" key="11">
    <source>
        <dbReference type="PROSITE-ProRule" id="PRU00278"/>
    </source>
</evidence>
<protein>
    <recommendedName>
        <fullName evidence="9">Periplasmic chaperone PpiD</fullName>
    </recommendedName>
    <alternativeName>
        <fullName evidence="10">Periplasmic folding chaperone</fullName>
    </alternativeName>
</protein>
<evidence type="ECO:0000313" key="14">
    <source>
        <dbReference type="Proteomes" id="UP000324828"/>
    </source>
</evidence>
<dbReference type="SUPFAM" id="SSF109998">
    <property type="entry name" value="Triger factor/SurA peptide-binding domain-like"/>
    <property type="match status" value="1"/>
</dbReference>
<evidence type="ECO:0000256" key="4">
    <source>
        <dbReference type="ARBA" id="ARBA00022692"/>
    </source>
</evidence>
<evidence type="ECO:0000256" key="7">
    <source>
        <dbReference type="ARBA" id="ARBA00023186"/>
    </source>
</evidence>
<keyword evidence="5" id="KW-1133">Transmembrane helix</keyword>
<dbReference type="Pfam" id="PF13624">
    <property type="entry name" value="SurA_N_3"/>
    <property type="match status" value="1"/>
</dbReference>
<keyword evidence="2" id="KW-1003">Cell membrane</keyword>
<dbReference type="PANTHER" id="PTHR47529:SF1">
    <property type="entry name" value="PERIPLASMIC CHAPERONE PPID"/>
    <property type="match status" value="1"/>
</dbReference>
<evidence type="ECO:0000313" key="13">
    <source>
        <dbReference type="EMBL" id="KAA5523266.1"/>
    </source>
</evidence>
<dbReference type="GO" id="GO:0003755">
    <property type="term" value="F:peptidyl-prolyl cis-trans isomerase activity"/>
    <property type="evidence" value="ECO:0007669"/>
    <property type="project" value="UniProtKB-EC"/>
</dbReference>
<evidence type="ECO:0000256" key="1">
    <source>
        <dbReference type="ARBA" id="ARBA00004382"/>
    </source>
</evidence>
<dbReference type="Gene3D" id="6.10.140.970">
    <property type="match status" value="1"/>
</dbReference>
<dbReference type="Pfam" id="PF13145">
    <property type="entry name" value="Rotamase_2"/>
    <property type="match status" value="1"/>
</dbReference>
<dbReference type="PROSITE" id="PS50198">
    <property type="entry name" value="PPIC_PPIASE_2"/>
    <property type="match status" value="1"/>
</dbReference>
<keyword evidence="6" id="KW-0472">Membrane</keyword>
<sequence length="622" mass="69050">MLIEKMHNLSNSKAAKFILGLITLSFLVGGMSGYLSSSNDTYAAKVNGEVISQQDFLNRYNQEFESRAQREGEAFMAQSDSPEFVTALRQSTINRMIDQELLRQYAKELKLGVSDEMIKRAIVTDPNFQVNGKFDNGVYQQVLQQNRLSSDGYAAILRGALTLEQMQSGVANSEFIVPAQAKNTAEVFFQKRSARLATLSLADEMAKQAVSDDEIKAYYEANQKSFVQPEQVKVQYIDLSGSQIEKGIEVKDVEIAQYYQDNKAQFMTQRLAHIQFANEQDAKVTYDELQKGANFADVAKAKSLDKVSGENGGDLGWVNANELPKAFEDAAAALQVGQYSHPINVDGNYHIVLVQERKAQTLDEVKAQVADLVRKSLLENRYYAIEKQVRDKAFEDSKSLNAAAQVAGVKVQESGYFSRQNVPSELNFPNVVSAVFESDIANGGANSEPLNVGDYHAIVVRVLDHKPEGVRTLEDAKADIEMFLKRQKAENVLNEKAQQAVKALSENAESKVDGINFSSEQIFTLSENKDPILTNGVFSIAKPESGKVVYQVARNEKGDVVIIALNKVEDGVLNDKELSQFSAQLLRTSQAEVQAQLMQGLRERAKIEVNDSFINQDDEAQQ</sequence>
<evidence type="ECO:0000256" key="2">
    <source>
        <dbReference type="ARBA" id="ARBA00022475"/>
    </source>
</evidence>
<organism evidence="13 14">
    <name type="scientific">Haemophilus seminalis</name>
    <dbReference type="NCBI Taxonomy" id="2582921"/>
    <lineage>
        <taxon>Bacteria</taxon>
        <taxon>Pseudomonadati</taxon>
        <taxon>Pseudomonadota</taxon>
        <taxon>Gammaproteobacteria</taxon>
        <taxon>Pasteurellales</taxon>
        <taxon>Pasteurellaceae</taxon>
        <taxon>Haemophilus</taxon>
    </lineage>
</organism>
<reference evidence="13 14" key="1">
    <citation type="submission" date="2019-09" db="EMBL/GenBank/DDBJ databases">
        <title>Haemophilus seminale sp. nov., isolated from human semen.</title>
        <authorList>
            <person name="Zheng M."/>
        </authorList>
    </citation>
    <scope>NUCLEOTIDE SEQUENCE [LARGE SCALE GENOMIC DNA]</scope>
    <source>
        <strain evidence="13 14">SZY H2</strain>
    </source>
</reference>
<evidence type="ECO:0000256" key="8">
    <source>
        <dbReference type="ARBA" id="ARBA00038408"/>
    </source>
</evidence>
<evidence type="ECO:0000256" key="3">
    <source>
        <dbReference type="ARBA" id="ARBA00022519"/>
    </source>
</evidence>
<dbReference type="Gene3D" id="1.10.4030.10">
    <property type="entry name" value="Porin chaperone SurA, peptide-binding domain"/>
    <property type="match status" value="1"/>
</dbReference>
<evidence type="ECO:0000256" key="10">
    <source>
        <dbReference type="ARBA" id="ARBA00042775"/>
    </source>
</evidence>
<keyword evidence="4" id="KW-0812">Transmembrane</keyword>
<keyword evidence="3" id="KW-0997">Cell inner membrane</keyword>
<dbReference type="InterPro" id="IPR046357">
    <property type="entry name" value="PPIase_dom_sf"/>
</dbReference>
<dbReference type="Gene3D" id="3.10.50.40">
    <property type="match status" value="1"/>
</dbReference>
<comment type="subcellular location">
    <subcellularLocation>
        <location evidence="1">Cell inner membrane</location>
        <topology evidence="1">Single-pass type II membrane protein</topology>
        <orientation evidence="1">Periplasmic side</orientation>
    </subcellularLocation>
</comment>
<evidence type="ECO:0000256" key="9">
    <source>
        <dbReference type="ARBA" id="ARBA00040743"/>
    </source>
</evidence>
<dbReference type="InterPro" id="IPR023058">
    <property type="entry name" value="PPIase_PpiC_CS"/>
</dbReference>
<dbReference type="InterPro" id="IPR027304">
    <property type="entry name" value="Trigger_fact/SurA_dom_sf"/>
</dbReference>
<dbReference type="RefSeq" id="WP_139989016.1">
    <property type="nucleotide sequence ID" value="NZ_JASOPS010000002.1"/>
</dbReference>
<dbReference type="EMBL" id="VXDF01000003">
    <property type="protein sequence ID" value="KAA5523266.1"/>
    <property type="molecule type" value="Genomic_DNA"/>
</dbReference>
<keyword evidence="11 13" id="KW-0413">Isomerase</keyword>
<proteinExistence type="inferred from homology"/>
<keyword evidence="11" id="KW-0697">Rotamase</keyword>
<gene>
    <name evidence="13" type="primary">ppiD</name>
    <name evidence="13" type="ORF">F2S80_03595</name>
</gene>
<keyword evidence="14" id="KW-1185">Reference proteome</keyword>
<dbReference type="SUPFAM" id="SSF54534">
    <property type="entry name" value="FKBP-like"/>
    <property type="match status" value="1"/>
</dbReference>
<dbReference type="Proteomes" id="UP000324828">
    <property type="component" value="Unassembled WGS sequence"/>
</dbReference>
<comment type="similarity">
    <text evidence="8">Belongs to the PpiD chaperone family.</text>
</comment>
<name>A0ABQ6SLK6_9PAST</name>
<dbReference type="InterPro" id="IPR052029">
    <property type="entry name" value="PpiD_chaperone"/>
</dbReference>
<evidence type="ECO:0000256" key="6">
    <source>
        <dbReference type="ARBA" id="ARBA00023136"/>
    </source>
</evidence>
<accession>A0ABQ6SLK6</accession>